<evidence type="ECO:0000313" key="3">
    <source>
        <dbReference type="Proteomes" id="UP000318017"/>
    </source>
</evidence>
<organism evidence="2 3">
    <name type="scientific">Aureliella helgolandensis</name>
    <dbReference type="NCBI Taxonomy" id="2527968"/>
    <lineage>
        <taxon>Bacteria</taxon>
        <taxon>Pseudomonadati</taxon>
        <taxon>Planctomycetota</taxon>
        <taxon>Planctomycetia</taxon>
        <taxon>Pirellulales</taxon>
        <taxon>Pirellulaceae</taxon>
        <taxon>Aureliella</taxon>
    </lineage>
</organism>
<keyword evidence="3" id="KW-1185">Reference proteome</keyword>
<feature type="region of interest" description="Disordered" evidence="1">
    <location>
        <begin position="72"/>
        <end position="96"/>
    </location>
</feature>
<evidence type="ECO:0000256" key="1">
    <source>
        <dbReference type="SAM" id="MobiDB-lite"/>
    </source>
</evidence>
<accession>A0A518G301</accession>
<reference evidence="2 3" key="1">
    <citation type="submission" date="2019-02" db="EMBL/GenBank/DDBJ databases">
        <title>Deep-cultivation of Planctomycetes and their phenomic and genomic characterization uncovers novel biology.</title>
        <authorList>
            <person name="Wiegand S."/>
            <person name="Jogler M."/>
            <person name="Boedeker C."/>
            <person name="Pinto D."/>
            <person name="Vollmers J."/>
            <person name="Rivas-Marin E."/>
            <person name="Kohn T."/>
            <person name="Peeters S.H."/>
            <person name="Heuer A."/>
            <person name="Rast P."/>
            <person name="Oberbeckmann S."/>
            <person name="Bunk B."/>
            <person name="Jeske O."/>
            <person name="Meyerdierks A."/>
            <person name="Storesund J.E."/>
            <person name="Kallscheuer N."/>
            <person name="Luecker S."/>
            <person name="Lage O.M."/>
            <person name="Pohl T."/>
            <person name="Merkel B.J."/>
            <person name="Hornburger P."/>
            <person name="Mueller R.-W."/>
            <person name="Bruemmer F."/>
            <person name="Labrenz M."/>
            <person name="Spormann A.M."/>
            <person name="Op den Camp H."/>
            <person name="Overmann J."/>
            <person name="Amann R."/>
            <person name="Jetten M.S.M."/>
            <person name="Mascher T."/>
            <person name="Medema M.H."/>
            <person name="Devos D.P."/>
            <person name="Kaster A.-K."/>
            <person name="Ovreas L."/>
            <person name="Rohde M."/>
            <person name="Galperin M.Y."/>
            <person name="Jogler C."/>
        </authorList>
    </citation>
    <scope>NUCLEOTIDE SEQUENCE [LARGE SCALE GENOMIC DNA]</scope>
    <source>
        <strain evidence="2 3">Q31a</strain>
    </source>
</reference>
<evidence type="ECO:0000313" key="2">
    <source>
        <dbReference type="EMBL" id="QDV22919.1"/>
    </source>
</evidence>
<dbReference type="RefSeq" id="WP_145075217.1">
    <property type="nucleotide sequence ID" value="NZ_CP036298.1"/>
</dbReference>
<proteinExistence type="predicted"/>
<sequence length="96" mass="10715">MCEAITAINTAIDEAVAAQEAGDYRVALARIESAWMRICTMPDSEFEGESLTWSRDGIRNLMQWLQQRVNQQAGNEASASGRGSIIRPADVTYRRH</sequence>
<name>A0A518G301_9BACT</name>
<dbReference type="EMBL" id="CP036298">
    <property type="protein sequence ID" value="QDV22919.1"/>
    <property type="molecule type" value="Genomic_DNA"/>
</dbReference>
<dbReference type="Proteomes" id="UP000318017">
    <property type="component" value="Chromosome"/>
</dbReference>
<dbReference type="AlphaFoldDB" id="A0A518G301"/>
<dbReference type="KEGG" id="ahel:Q31a_12120"/>
<gene>
    <name evidence="2" type="ORF">Q31a_12120</name>
</gene>
<protein>
    <submittedName>
        <fullName evidence="2">Uncharacterized protein</fullName>
    </submittedName>
</protein>